<reference evidence="12 13" key="1">
    <citation type="submission" date="2022-11" db="EMBL/GenBank/DDBJ databases">
        <title>Spartinivicinus poritis sp. nov., isolated from scleractinian coral Porites lutea.</title>
        <authorList>
            <person name="Zhang G."/>
            <person name="Cai L."/>
            <person name="Wei Q."/>
        </authorList>
    </citation>
    <scope>NUCLEOTIDE SEQUENCE [LARGE SCALE GENOMIC DNA]</scope>
    <source>
        <strain evidence="12 13">A2-2</strain>
    </source>
</reference>
<dbReference type="InterPro" id="IPR042174">
    <property type="entry name" value="RecF_2"/>
</dbReference>
<dbReference type="EMBL" id="JAPMOU010000024">
    <property type="protein sequence ID" value="MDE1463752.1"/>
    <property type="molecule type" value="Genomic_DNA"/>
</dbReference>
<keyword evidence="7 9" id="KW-0067">ATP-binding</keyword>
<keyword evidence="9 10" id="KW-0234">DNA repair</keyword>
<comment type="subcellular location">
    <subcellularLocation>
        <location evidence="1 9 10">Cytoplasm</location>
    </subcellularLocation>
</comment>
<dbReference type="InterPro" id="IPR018078">
    <property type="entry name" value="DNA-binding_RecF_CS"/>
</dbReference>
<keyword evidence="8 9" id="KW-0238">DNA-binding</keyword>
<dbReference type="InterPro" id="IPR027417">
    <property type="entry name" value="P-loop_NTPase"/>
</dbReference>
<evidence type="ECO:0000313" key="13">
    <source>
        <dbReference type="Proteomes" id="UP001528823"/>
    </source>
</evidence>
<gene>
    <name evidence="9 12" type="primary">recF</name>
    <name evidence="12" type="ORF">ORQ98_17505</name>
</gene>
<evidence type="ECO:0000256" key="8">
    <source>
        <dbReference type="ARBA" id="ARBA00023125"/>
    </source>
</evidence>
<dbReference type="PROSITE" id="PS00617">
    <property type="entry name" value="RECF_1"/>
    <property type="match status" value="1"/>
</dbReference>
<comment type="function">
    <text evidence="9 10">The RecF protein is involved in DNA metabolism; it is required for DNA replication and normal SOS inducibility. RecF binds preferentially to single-stranded, linear DNA. It also seems to bind ATP.</text>
</comment>
<evidence type="ECO:0000256" key="2">
    <source>
        <dbReference type="ARBA" id="ARBA00008016"/>
    </source>
</evidence>
<evidence type="ECO:0000313" key="12">
    <source>
        <dbReference type="EMBL" id="MDE1463752.1"/>
    </source>
</evidence>
<proteinExistence type="inferred from homology"/>
<keyword evidence="9 10" id="KW-0227">DNA damage</keyword>
<evidence type="ECO:0000256" key="1">
    <source>
        <dbReference type="ARBA" id="ARBA00004496"/>
    </source>
</evidence>
<dbReference type="InterPro" id="IPR003395">
    <property type="entry name" value="RecF/RecN/SMC_N"/>
</dbReference>
<evidence type="ECO:0000256" key="6">
    <source>
        <dbReference type="ARBA" id="ARBA00022741"/>
    </source>
</evidence>
<evidence type="ECO:0000256" key="9">
    <source>
        <dbReference type="HAMAP-Rule" id="MF_00365"/>
    </source>
</evidence>
<dbReference type="InterPro" id="IPR001238">
    <property type="entry name" value="DNA-binding_RecF"/>
</dbReference>
<dbReference type="Pfam" id="PF02463">
    <property type="entry name" value="SMC_N"/>
    <property type="match status" value="1"/>
</dbReference>
<dbReference type="Gene3D" id="3.40.50.300">
    <property type="entry name" value="P-loop containing nucleotide triphosphate hydrolases"/>
    <property type="match status" value="1"/>
</dbReference>
<evidence type="ECO:0000256" key="7">
    <source>
        <dbReference type="ARBA" id="ARBA00022840"/>
    </source>
</evidence>
<dbReference type="SUPFAM" id="SSF52540">
    <property type="entry name" value="P-loop containing nucleoside triphosphate hydrolases"/>
    <property type="match status" value="1"/>
</dbReference>
<evidence type="ECO:0000256" key="10">
    <source>
        <dbReference type="RuleBase" id="RU000578"/>
    </source>
</evidence>
<sequence length="368" mass="42179">MSISRLSVSNLRNLRSVDLEFATGINLFIGKNGSGKTSLLESIYLLGLARSFRSTKLKPIINSQSQECTVFAELSVGSNRKLPLGLKRSLSGELMIRYAGEKVRTVAQLAQLLPIQIINPDTFQLLEGGPKLRRQFLDWGVFHVEHHYMEHWRQAQKCIKHRNSLLRRDKISPTELKVWSESLANLANKIDQQRQLYIDQFVPVFNEIVSQLIDLPDLSLSYYPGWDKKVELLDLLTSNFDKEQNQHRTLYGPHRADIKVKVDGLSADEILSRGQLKLVTAALKIAQGFLFNKFTNQQSIYLIDDIAAELDNEKKSKLCQLIETMNCQAFITCVEETSLDYEWHETKDVKMFHVEHGQIRPLDRPKKG</sequence>
<comment type="caution">
    <text evidence="12">The sequence shown here is derived from an EMBL/GenBank/DDBJ whole genome shotgun (WGS) entry which is preliminary data.</text>
</comment>
<protein>
    <recommendedName>
        <fullName evidence="3 9">DNA replication and repair protein RecF</fullName>
    </recommendedName>
</protein>
<evidence type="ECO:0000256" key="4">
    <source>
        <dbReference type="ARBA" id="ARBA00022490"/>
    </source>
</evidence>
<dbReference type="HAMAP" id="MF_00365">
    <property type="entry name" value="RecF"/>
    <property type="match status" value="1"/>
</dbReference>
<keyword evidence="9 10" id="KW-0742">SOS response</keyword>
<feature type="binding site" evidence="9">
    <location>
        <begin position="30"/>
        <end position="37"/>
    </location>
    <ligand>
        <name>ATP</name>
        <dbReference type="ChEBI" id="CHEBI:30616"/>
    </ligand>
</feature>
<evidence type="ECO:0000256" key="5">
    <source>
        <dbReference type="ARBA" id="ARBA00022705"/>
    </source>
</evidence>
<dbReference type="PROSITE" id="PS00618">
    <property type="entry name" value="RECF_2"/>
    <property type="match status" value="1"/>
</dbReference>
<accession>A0ABT5UE06</accession>
<keyword evidence="5 9" id="KW-0235">DNA replication</keyword>
<dbReference type="Proteomes" id="UP001528823">
    <property type="component" value="Unassembled WGS sequence"/>
</dbReference>
<dbReference type="RefSeq" id="WP_274690084.1">
    <property type="nucleotide sequence ID" value="NZ_JAPMOU010000024.1"/>
</dbReference>
<dbReference type="PANTHER" id="PTHR32182">
    <property type="entry name" value="DNA REPLICATION AND REPAIR PROTEIN RECF"/>
    <property type="match status" value="1"/>
</dbReference>
<feature type="domain" description="RecF/RecN/SMC N-terminal" evidence="11">
    <location>
        <begin position="3"/>
        <end position="352"/>
    </location>
</feature>
<evidence type="ECO:0000256" key="3">
    <source>
        <dbReference type="ARBA" id="ARBA00020170"/>
    </source>
</evidence>
<name>A0ABT5UE06_9GAMM</name>
<organism evidence="12 13">
    <name type="scientific">Spartinivicinus poritis</name>
    <dbReference type="NCBI Taxonomy" id="2994640"/>
    <lineage>
        <taxon>Bacteria</taxon>
        <taxon>Pseudomonadati</taxon>
        <taxon>Pseudomonadota</taxon>
        <taxon>Gammaproteobacteria</taxon>
        <taxon>Oceanospirillales</taxon>
        <taxon>Zooshikellaceae</taxon>
        <taxon>Spartinivicinus</taxon>
    </lineage>
</organism>
<keyword evidence="4 9" id="KW-0963">Cytoplasm</keyword>
<dbReference type="NCBIfam" id="TIGR00611">
    <property type="entry name" value="recf"/>
    <property type="match status" value="1"/>
</dbReference>
<keyword evidence="6 9" id="KW-0547">Nucleotide-binding</keyword>
<evidence type="ECO:0000259" key="11">
    <source>
        <dbReference type="Pfam" id="PF02463"/>
    </source>
</evidence>
<comment type="similarity">
    <text evidence="2 9 10">Belongs to the RecF family.</text>
</comment>
<keyword evidence="13" id="KW-1185">Reference proteome</keyword>
<dbReference type="Gene3D" id="1.20.1050.90">
    <property type="entry name" value="RecF/RecN/SMC, N-terminal domain"/>
    <property type="match status" value="1"/>
</dbReference>
<dbReference type="PANTHER" id="PTHR32182:SF0">
    <property type="entry name" value="DNA REPLICATION AND REPAIR PROTEIN RECF"/>
    <property type="match status" value="1"/>
</dbReference>